<evidence type="ECO:0000313" key="4">
    <source>
        <dbReference type="Proteomes" id="UP000186455"/>
    </source>
</evidence>
<evidence type="ECO:0000256" key="1">
    <source>
        <dbReference type="SAM" id="MobiDB-lite"/>
    </source>
</evidence>
<dbReference type="EMBL" id="LFBV01000007">
    <property type="protein sequence ID" value="OKH92207.1"/>
    <property type="molecule type" value="Genomic_DNA"/>
</dbReference>
<dbReference type="Proteomes" id="UP000186455">
    <property type="component" value="Unassembled WGS sequence"/>
</dbReference>
<feature type="compositionally biased region" description="Low complexity" evidence="1">
    <location>
        <begin position="93"/>
        <end position="142"/>
    </location>
</feature>
<feature type="region of interest" description="Disordered" evidence="1">
    <location>
        <begin position="93"/>
        <end position="165"/>
    </location>
</feature>
<name>A0A1Q4V2Z9_9ACTN</name>
<evidence type="ECO:0000256" key="2">
    <source>
        <dbReference type="SAM" id="Phobius"/>
    </source>
</evidence>
<organism evidence="3 4">
    <name type="scientific">Streptomyces uncialis</name>
    <dbReference type="NCBI Taxonomy" id="1048205"/>
    <lineage>
        <taxon>Bacteria</taxon>
        <taxon>Bacillati</taxon>
        <taxon>Actinomycetota</taxon>
        <taxon>Actinomycetes</taxon>
        <taxon>Kitasatosporales</taxon>
        <taxon>Streptomycetaceae</taxon>
        <taxon>Streptomyces</taxon>
    </lineage>
</organism>
<dbReference type="AlphaFoldDB" id="A0A1Q4V2Z9"/>
<comment type="caution">
    <text evidence="3">The sequence shown here is derived from an EMBL/GenBank/DDBJ whole genome shotgun (WGS) entry which is preliminary data.</text>
</comment>
<reference evidence="3 4" key="1">
    <citation type="submission" date="2015-06" db="EMBL/GenBank/DDBJ databases">
        <title>Cloning and characterization of the uncialamcin biosynthetic gene cluster.</title>
        <authorList>
            <person name="Yan X."/>
            <person name="Huang T."/>
            <person name="Ge H."/>
            <person name="Shen B."/>
        </authorList>
    </citation>
    <scope>NUCLEOTIDE SEQUENCE [LARGE SCALE GENOMIC DNA]</scope>
    <source>
        <strain evidence="3 4">DCA2648</strain>
    </source>
</reference>
<evidence type="ECO:0000313" key="3">
    <source>
        <dbReference type="EMBL" id="OKH92207.1"/>
    </source>
</evidence>
<feature type="transmembrane region" description="Helical" evidence="2">
    <location>
        <begin position="12"/>
        <end position="32"/>
    </location>
</feature>
<accession>A0A1Q4V2Z9</accession>
<gene>
    <name evidence="3" type="ORF">AB852_25065</name>
</gene>
<keyword evidence="2" id="KW-0812">Transmembrane</keyword>
<dbReference type="STRING" id="1048205.AB852_25065"/>
<proteinExistence type="predicted"/>
<feature type="transmembrane region" description="Helical" evidence="2">
    <location>
        <begin position="172"/>
        <end position="193"/>
    </location>
</feature>
<keyword evidence="4" id="KW-1185">Reference proteome</keyword>
<keyword evidence="2" id="KW-1133">Transmembrane helix</keyword>
<keyword evidence="2" id="KW-0472">Membrane</keyword>
<dbReference type="RefSeq" id="WP_073792530.1">
    <property type="nucleotide sequence ID" value="NZ_LFBV01000007.1"/>
</dbReference>
<feature type="region of interest" description="Disordered" evidence="1">
    <location>
        <begin position="36"/>
        <end position="80"/>
    </location>
</feature>
<sequence>MRIGRTLRTAGAWGHLLLVAVLALGVFMMHTVGHQESPSGTALDSTAHGAPPGADPPSTAGHGSPGAATLTGAAPMATDPATPWRTVAWQAAPDATTSDPATSGHVASGQADPGWPAPGPAASAQAGPGQAAPGPAAESASSHPDRAAAAVPAVSGEHDEAPSHDTGMAMDMASLCVAVLAAWLLAALLRAALSRRTEWLVRLRAGALRRSLPQPPPSGPDLIRLSILRI</sequence>
<protein>
    <submittedName>
        <fullName evidence="3">Uncharacterized protein</fullName>
    </submittedName>
</protein>